<evidence type="ECO:0000256" key="1">
    <source>
        <dbReference type="SAM" id="MobiDB-lite"/>
    </source>
</evidence>
<keyword evidence="3" id="KW-1185">Reference proteome</keyword>
<accession>A0ABM8R1K9</accession>
<dbReference type="Proteomes" id="UP000675880">
    <property type="component" value="Unassembled WGS sequence"/>
</dbReference>
<sequence length="81" mass="8584">MSSKAIDENPVGPFRAIRTNTARRPVHRASHPTIVESAAVSGAEEPAEETGPAERGQVPGREVARDPVAQEGVISQTRIVS</sequence>
<comment type="caution">
    <text evidence="2">The sequence shown here is derived from an EMBL/GenBank/DDBJ whole genome shotgun (WGS) entry which is preliminary data.</text>
</comment>
<reference evidence="2 3" key="1">
    <citation type="submission" date="2021-02" db="EMBL/GenBank/DDBJ databases">
        <authorList>
            <person name="Han P."/>
        </authorList>
    </citation>
    <scope>NUCLEOTIDE SEQUENCE [LARGE SCALE GENOMIC DNA]</scope>
    <source>
        <strain evidence="2">Candidatus Nitrospira sp. ZN2</strain>
    </source>
</reference>
<name>A0ABM8R1K9_9BACT</name>
<gene>
    <name evidence="2" type="ORF">NSPZN2_100206</name>
</gene>
<protein>
    <submittedName>
        <fullName evidence="2">Uncharacterized protein</fullName>
    </submittedName>
</protein>
<evidence type="ECO:0000313" key="2">
    <source>
        <dbReference type="EMBL" id="CAE6727986.1"/>
    </source>
</evidence>
<proteinExistence type="predicted"/>
<feature type="region of interest" description="Disordered" evidence="1">
    <location>
        <begin position="1"/>
        <end position="81"/>
    </location>
</feature>
<evidence type="ECO:0000313" key="3">
    <source>
        <dbReference type="Proteomes" id="UP000675880"/>
    </source>
</evidence>
<dbReference type="EMBL" id="CAJNBJ010000002">
    <property type="protein sequence ID" value="CAE6727986.1"/>
    <property type="molecule type" value="Genomic_DNA"/>
</dbReference>
<organism evidence="2 3">
    <name type="scientific">Nitrospira defluvii</name>
    <dbReference type="NCBI Taxonomy" id="330214"/>
    <lineage>
        <taxon>Bacteria</taxon>
        <taxon>Pseudomonadati</taxon>
        <taxon>Nitrospirota</taxon>
        <taxon>Nitrospiria</taxon>
        <taxon>Nitrospirales</taxon>
        <taxon>Nitrospiraceae</taxon>
        <taxon>Nitrospira</taxon>
    </lineage>
</organism>